<keyword evidence="8" id="KW-1133">Transmembrane helix</keyword>
<organism evidence="13 14">
    <name type="scientific">Sphingobacterium mizutaii NBRC 14946 = DSM 11724</name>
    <dbReference type="NCBI Taxonomy" id="1220576"/>
    <lineage>
        <taxon>Bacteria</taxon>
        <taxon>Pseudomonadati</taxon>
        <taxon>Bacteroidota</taxon>
        <taxon>Sphingobacteriia</taxon>
        <taxon>Sphingobacteriales</taxon>
        <taxon>Sphingobacteriaceae</taxon>
        <taxon>Sphingobacterium</taxon>
    </lineage>
</organism>
<evidence type="ECO:0000313" key="14">
    <source>
        <dbReference type="Proteomes" id="UP000321676"/>
    </source>
</evidence>
<evidence type="ECO:0000259" key="11">
    <source>
        <dbReference type="Pfam" id="PF00905"/>
    </source>
</evidence>
<evidence type="ECO:0000256" key="8">
    <source>
        <dbReference type="ARBA" id="ARBA00022989"/>
    </source>
</evidence>
<name>A0ABQ0W3K2_9SPHI</name>
<feature type="domain" description="Penicillin-binding protein transpeptidase" evidence="11">
    <location>
        <begin position="110"/>
        <end position="431"/>
    </location>
</feature>
<dbReference type="InterPro" id="IPR050515">
    <property type="entry name" value="Beta-lactam/transpept"/>
</dbReference>
<comment type="subcellular location">
    <subcellularLocation>
        <location evidence="2">Cell membrane</location>
    </subcellularLocation>
    <subcellularLocation>
        <location evidence="1">Membrane</location>
        <topology evidence="1">Single-pass membrane protein</topology>
    </subcellularLocation>
</comment>
<dbReference type="Pfam" id="PF00905">
    <property type="entry name" value="Transpeptidase"/>
    <property type="match status" value="1"/>
</dbReference>
<dbReference type="EMBL" id="BJXH01000012">
    <property type="protein sequence ID" value="GEM68011.1"/>
    <property type="molecule type" value="Genomic_DNA"/>
</dbReference>
<keyword evidence="9" id="KW-0472">Membrane</keyword>
<dbReference type="InterPro" id="IPR005311">
    <property type="entry name" value="PBP_dimer"/>
</dbReference>
<keyword evidence="6" id="KW-0133">Cell shape</keyword>
<keyword evidence="3" id="KW-1003">Cell membrane</keyword>
<keyword evidence="5" id="KW-0812">Transmembrane</keyword>
<evidence type="ECO:0000256" key="3">
    <source>
        <dbReference type="ARBA" id="ARBA00022475"/>
    </source>
</evidence>
<keyword evidence="4" id="KW-0378">Hydrolase</keyword>
<dbReference type="Pfam" id="PF03717">
    <property type="entry name" value="PBP_dimer"/>
    <property type="match status" value="1"/>
</dbReference>
<gene>
    <name evidence="13" type="ORF">SMI01S_16170</name>
</gene>
<dbReference type="Proteomes" id="UP000321676">
    <property type="component" value="Unassembled WGS sequence"/>
</dbReference>
<dbReference type="SUPFAM" id="SSF56601">
    <property type="entry name" value="beta-lactamase/transpeptidase-like"/>
    <property type="match status" value="1"/>
</dbReference>
<feature type="domain" description="Penicillin-binding protein dimerisation" evidence="12">
    <location>
        <begin position="2"/>
        <end position="70"/>
    </location>
</feature>
<evidence type="ECO:0000256" key="10">
    <source>
        <dbReference type="ARBA" id="ARBA00023316"/>
    </source>
</evidence>
<evidence type="ECO:0000259" key="12">
    <source>
        <dbReference type="Pfam" id="PF03717"/>
    </source>
</evidence>
<keyword evidence="14" id="KW-1185">Reference proteome</keyword>
<protein>
    <recommendedName>
        <fullName evidence="15">Penicillin-binding protein 2</fullName>
    </recommendedName>
</protein>
<reference evidence="13 14" key="1">
    <citation type="submission" date="2019-07" db="EMBL/GenBank/DDBJ databases">
        <title>Whole genome shotgun sequence of Sphingobacterium mizutaii NBRC 14946.</title>
        <authorList>
            <person name="Hosoyama A."/>
            <person name="Uohara A."/>
            <person name="Ohji S."/>
            <person name="Ichikawa N."/>
        </authorList>
    </citation>
    <scope>NUCLEOTIDE SEQUENCE [LARGE SCALE GENOMIC DNA]</scope>
    <source>
        <strain evidence="13 14">NBRC 14946</strain>
    </source>
</reference>
<keyword evidence="10" id="KW-0961">Cell wall biogenesis/degradation</keyword>
<dbReference type="InterPro" id="IPR001460">
    <property type="entry name" value="PCN-bd_Tpept"/>
</dbReference>
<proteinExistence type="predicted"/>
<dbReference type="InterPro" id="IPR036138">
    <property type="entry name" value="PBP_dimer_sf"/>
</dbReference>
<evidence type="ECO:0000256" key="9">
    <source>
        <dbReference type="ARBA" id="ARBA00023136"/>
    </source>
</evidence>
<evidence type="ECO:0000256" key="5">
    <source>
        <dbReference type="ARBA" id="ARBA00022692"/>
    </source>
</evidence>
<dbReference type="PANTHER" id="PTHR30627">
    <property type="entry name" value="PEPTIDOGLYCAN D,D-TRANSPEPTIDASE"/>
    <property type="match status" value="1"/>
</dbReference>
<keyword evidence="4" id="KW-0645">Protease</keyword>
<evidence type="ECO:0008006" key="15">
    <source>
        <dbReference type="Google" id="ProtNLM"/>
    </source>
</evidence>
<sequence>MKSSRYYPYGVAAHVLRDVAQTESRGFPKSDRFYEKGDRLGISGIEKAYESYLRGEKGIKNMVADVHNRPQGSFANGKYDREPVYGMELSSTLDIDLQEFGEKLMGKRKGSIVAIEPNSGEILAFVSSPTFDPNDLIGDKRAEGFKKLLNDPDKPLFVRPIQAQYPPGSVFKVVSALIAQEMGEITGSTVLNCPGGYRYGRNGYMGCTHVHGPINLSQSIQTSCNTYYGHIYSAILEGGDVLPSQQYDIWRDKVMKFGIGRRIGIDIPGEKPGLLPPSQYYSKRFGNEKWMSGYNISLSIGQGEMGITALQMANIMAIVANRGYYYTPHLVKMMDNSVLEFSRHSVEIKDRFFEPVIQGMSMAVNQPGGTAYSVRISGTEMCGKTGTAQNPHGENHAVFFGFAPRKDPKIAIAVFVENAGYGSTWAAPIGSMMIEKFLHGKVTIPDHIYQRIIN</sequence>
<evidence type="ECO:0000256" key="7">
    <source>
        <dbReference type="ARBA" id="ARBA00022984"/>
    </source>
</evidence>
<dbReference type="Gene3D" id="3.90.1310.10">
    <property type="entry name" value="Penicillin-binding protein 2a (Domain 2)"/>
    <property type="match status" value="1"/>
</dbReference>
<evidence type="ECO:0000256" key="1">
    <source>
        <dbReference type="ARBA" id="ARBA00004167"/>
    </source>
</evidence>
<accession>A0ABQ0W3K2</accession>
<dbReference type="PANTHER" id="PTHR30627:SF2">
    <property type="entry name" value="PEPTIDOGLYCAN D,D-TRANSPEPTIDASE MRDA"/>
    <property type="match status" value="1"/>
</dbReference>
<evidence type="ECO:0000256" key="4">
    <source>
        <dbReference type="ARBA" id="ARBA00022645"/>
    </source>
</evidence>
<comment type="caution">
    <text evidence="13">The sequence shown here is derived from an EMBL/GenBank/DDBJ whole genome shotgun (WGS) entry which is preliminary data.</text>
</comment>
<evidence type="ECO:0000256" key="2">
    <source>
        <dbReference type="ARBA" id="ARBA00004236"/>
    </source>
</evidence>
<keyword evidence="4" id="KW-0121">Carboxypeptidase</keyword>
<dbReference type="InterPro" id="IPR012338">
    <property type="entry name" value="Beta-lactam/transpept-like"/>
</dbReference>
<dbReference type="SUPFAM" id="SSF56519">
    <property type="entry name" value="Penicillin binding protein dimerisation domain"/>
    <property type="match status" value="1"/>
</dbReference>
<evidence type="ECO:0000256" key="6">
    <source>
        <dbReference type="ARBA" id="ARBA00022960"/>
    </source>
</evidence>
<keyword evidence="7" id="KW-0573">Peptidoglycan synthesis</keyword>
<evidence type="ECO:0000313" key="13">
    <source>
        <dbReference type="EMBL" id="GEM68011.1"/>
    </source>
</evidence>
<dbReference type="Gene3D" id="3.40.710.10">
    <property type="entry name" value="DD-peptidase/beta-lactamase superfamily"/>
    <property type="match status" value="1"/>
</dbReference>